<dbReference type="GO" id="GO:0044325">
    <property type="term" value="F:transmembrane transporter binding"/>
    <property type="evidence" value="ECO:0007669"/>
    <property type="project" value="TreeGrafter"/>
</dbReference>
<dbReference type="InterPro" id="IPR013783">
    <property type="entry name" value="Ig-like_fold"/>
</dbReference>
<dbReference type="InterPro" id="IPR003961">
    <property type="entry name" value="FN3_dom"/>
</dbReference>
<dbReference type="InterPro" id="IPR036116">
    <property type="entry name" value="FN3_sf"/>
</dbReference>
<dbReference type="InterPro" id="IPR042279">
    <property type="entry name" value="Pep_M60_3"/>
</dbReference>
<dbReference type="EMBL" id="UINC01067794">
    <property type="protein sequence ID" value="SVB99811.1"/>
    <property type="molecule type" value="Genomic_DNA"/>
</dbReference>
<dbReference type="Gene3D" id="2.60.40.10">
    <property type="entry name" value="Immunoglobulins"/>
    <property type="match status" value="1"/>
</dbReference>
<feature type="non-terminal residue" evidence="3">
    <location>
        <position position="1"/>
    </location>
</feature>
<proteinExistence type="predicted"/>
<evidence type="ECO:0000313" key="3">
    <source>
        <dbReference type="EMBL" id="SVB99811.1"/>
    </source>
</evidence>
<dbReference type="PROSITE" id="PS51723">
    <property type="entry name" value="PEPTIDASE_M60"/>
    <property type="match status" value="1"/>
</dbReference>
<dbReference type="InterPro" id="IPR051244">
    <property type="entry name" value="TCAF"/>
</dbReference>
<feature type="domain" description="Peptidase M60" evidence="2">
    <location>
        <begin position="1"/>
        <end position="95"/>
    </location>
</feature>
<dbReference type="PANTHER" id="PTHR15730:SF5">
    <property type="entry name" value="SI:CH211-210B2.2-RELATED"/>
    <property type="match status" value="1"/>
</dbReference>
<accession>A0A382IMA3</accession>
<evidence type="ECO:0008006" key="4">
    <source>
        <dbReference type="Google" id="ProtNLM"/>
    </source>
</evidence>
<evidence type="ECO:0000259" key="1">
    <source>
        <dbReference type="PROSITE" id="PS50853"/>
    </source>
</evidence>
<protein>
    <recommendedName>
        <fullName evidence="4">Peptidase M60 domain-containing protein</fullName>
    </recommendedName>
</protein>
<dbReference type="Pfam" id="PF13402">
    <property type="entry name" value="Peptidase_M60"/>
    <property type="match status" value="1"/>
</dbReference>
<reference evidence="3" key="1">
    <citation type="submission" date="2018-05" db="EMBL/GenBank/DDBJ databases">
        <authorList>
            <person name="Lanie J.A."/>
            <person name="Ng W.-L."/>
            <person name="Kazmierczak K.M."/>
            <person name="Andrzejewski T.M."/>
            <person name="Davidsen T.M."/>
            <person name="Wayne K.J."/>
            <person name="Tettelin H."/>
            <person name="Glass J.I."/>
            <person name="Rusch D."/>
            <person name="Podicherti R."/>
            <person name="Tsui H.-C.T."/>
            <person name="Winkler M.E."/>
        </authorList>
    </citation>
    <scope>NUCLEOTIDE SEQUENCE</scope>
</reference>
<dbReference type="PANTHER" id="PTHR15730">
    <property type="entry name" value="EXPERIMENTAL AUTOIMMUNE PROSTATITIS ANTIGEN 2-RELATED"/>
    <property type="match status" value="1"/>
</dbReference>
<feature type="domain" description="Fibronectin type-III" evidence="1">
    <location>
        <begin position="176"/>
        <end position="271"/>
    </location>
</feature>
<organism evidence="3">
    <name type="scientific">marine metagenome</name>
    <dbReference type="NCBI Taxonomy" id="408172"/>
    <lineage>
        <taxon>unclassified sequences</taxon>
        <taxon>metagenomes</taxon>
        <taxon>ecological metagenomes</taxon>
    </lineage>
</organism>
<dbReference type="SUPFAM" id="SSF49265">
    <property type="entry name" value="Fibronectin type III"/>
    <property type="match status" value="1"/>
</dbReference>
<dbReference type="PROSITE" id="PS50853">
    <property type="entry name" value="FN3"/>
    <property type="match status" value="1"/>
</dbReference>
<name>A0A382IMA3_9ZZZZ</name>
<dbReference type="AlphaFoldDB" id="A0A382IMA3"/>
<dbReference type="Gene3D" id="1.10.390.30">
    <property type="entry name" value="Peptidase M60, enhancin-like domain 3"/>
    <property type="match status" value="1"/>
</dbReference>
<gene>
    <name evidence="3" type="ORF">METZ01_LOCUS252665</name>
</gene>
<evidence type="ECO:0000259" key="2">
    <source>
        <dbReference type="PROSITE" id="PS51723"/>
    </source>
</evidence>
<dbReference type="GO" id="GO:0005886">
    <property type="term" value="C:plasma membrane"/>
    <property type="evidence" value="ECO:0007669"/>
    <property type="project" value="TreeGrafter"/>
</dbReference>
<sequence length="271" mass="30441">NGTYMYENGDWGMFHELGHNHQWMSSTLPGNTETTCNLYSMRLMEDLVGLSGHGAMSPSSRQSRTEAYFSNGAQIASWSVWTALETHMQIKEAFGWEPFTAAFQEYYYNYSSQPSGDSAEFNQWAIQISLNTGHNLMPYLAAWGFPLIQSSWDAVDHLPDWNTDPLRGWVYEYDAIFRDMNATNISNNAADFEWEIYDNGTNTTLTVCWGLFDGGNSTLSWTNCANLGTSIVGDGQHSVSGLVSGQTYHWRVVGENGNGQTWTDDQSFITT</sequence>
<dbReference type="GO" id="GO:0090314">
    <property type="term" value="P:positive regulation of protein targeting to membrane"/>
    <property type="evidence" value="ECO:0007669"/>
    <property type="project" value="TreeGrafter"/>
</dbReference>
<dbReference type="InterPro" id="IPR031161">
    <property type="entry name" value="Peptidase_M60_dom"/>
</dbReference>